<dbReference type="InterPro" id="IPR025158">
    <property type="entry name" value="Mg_chelat-rel_C"/>
</dbReference>
<dbReference type="PANTHER" id="PTHR32039:SF7">
    <property type="entry name" value="COMPETENCE PROTEIN COMM"/>
    <property type="match status" value="1"/>
</dbReference>
<comment type="caution">
    <text evidence="3">The sequence shown here is derived from an EMBL/GenBank/DDBJ whole genome shotgun (WGS) entry which is preliminary data.</text>
</comment>
<dbReference type="Gene3D" id="3.40.50.300">
    <property type="entry name" value="P-loop containing nucleotide triphosphate hydrolases"/>
    <property type="match status" value="1"/>
</dbReference>
<feature type="domain" description="Mg chelatase-related protein C-terminal" evidence="2">
    <location>
        <begin position="409"/>
        <end position="504"/>
    </location>
</feature>
<dbReference type="AlphaFoldDB" id="A0A139SS68"/>
<reference evidence="3 4" key="1">
    <citation type="submission" date="2016-02" db="EMBL/GenBank/DDBJ databases">
        <authorList>
            <person name="Wen L."/>
            <person name="He K."/>
            <person name="Yang H."/>
        </authorList>
    </citation>
    <scope>NUCLEOTIDE SEQUENCE [LARGE SCALE GENOMIC DNA]</scope>
    <source>
        <strain evidence="3 4">CV41</strain>
    </source>
</reference>
<evidence type="ECO:0000313" key="3">
    <source>
        <dbReference type="EMBL" id="KXU37439.1"/>
    </source>
</evidence>
<dbReference type="Pfam" id="PF13541">
    <property type="entry name" value="ChlI"/>
    <property type="match status" value="1"/>
</dbReference>
<dbReference type="Proteomes" id="UP000071392">
    <property type="component" value="Unassembled WGS sequence"/>
</dbReference>
<dbReference type="InterPro" id="IPR004482">
    <property type="entry name" value="Mg_chelat-rel"/>
</dbReference>
<dbReference type="Gene3D" id="3.30.230.10">
    <property type="match status" value="1"/>
</dbReference>
<feature type="domain" description="Magnesium chelatase ChlI-like catalytic" evidence="1">
    <location>
        <begin position="195"/>
        <end position="400"/>
    </location>
</feature>
<dbReference type="InterPro" id="IPR027417">
    <property type="entry name" value="P-loop_NTPase"/>
</dbReference>
<name>A0A139SS68_9BACT</name>
<dbReference type="Pfam" id="PF13335">
    <property type="entry name" value="Mg_chelatase_C"/>
    <property type="match status" value="1"/>
</dbReference>
<dbReference type="RefSeq" id="WP_068710952.1">
    <property type="nucleotide sequence ID" value="NZ_LSZP01000008.1"/>
</dbReference>
<protein>
    <submittedName>
        <fullName evidence="3">Magnesium chelatase</fullName>
    </submittedName>
</protein>
<sequence length="512" mass="55460">MLASIHSATLQGIVAAPVQVEVNSGESGDPRLVLVGLPDAAVKESEDRVHSALSNSGFAMPETRTTINLAPADIRKEGPLYDLPIALGILLSTGQLTPVLNPADYLVAGELGLSGITRPIRGALAIAQLARKLGKTGLLLPPRSAEEAALVEGIAVYRVESLDQAHRFLSGTLALAPLRGDRHFLRKSDSALSGDFSEIKGQHALRRAVEVAVAGNHNLLMIGPPGSGKSMIAKRIPTIMPEPTLDESLEILSIHSAAGRTISGEAPWCERPFRSPHHTISDVGLLGGGTMPGPGEISLAHHGVLFLDELPEFKRSALEVLRQPLEDGEVTISRSAGKVTLPCAFMLTAAMNPCPCGYLGDPQHECRCSPIQIQRYRSRISGPLLDRIDIHIDAPTLSIRELRTESASESSVAMRERIQAARTRQHTRFAATRTTSNARMTHTQIRQFCRIDSTLGDLLQQAMEQLSLSARAYDRILKVTRTIADLAGSEHIEPPHLLEAIQYRSLDRKLFY</sequence>
<dbReference type="InterPro" id="IPR014721">
    <property type="entry name" value="Ribsml_uS5_D2-typ_fold_subgr"/>
</dbReference>
<dbReference type="SUPFAM" id="SSF52540">
    <property type="entry name" value="P-loop containing nucleoside triphosphate hydrolases"/>
    <property type="match status" value="1"/>
</dbReference>
<organism evidence="3 4">
    <name type="scientific">Cephaloticoccus capnophilus</name>
    <dbReference type="NCBI Taxonomy" id="1548208"/>
    <lineage>
        <taxon>Bacteria</taxon>
        <taxon>Pseudomonadati</taxon>
        <taxon>Verrucomicrobiota</taxon>
        <taxon>Opitutia</taxon>
        <taxon>Opitutales</taxon>
        <taxon>Opitutaceae</taxon>
        <taxon>Cephaloticoccus</taxon>
    </lineage>
</organism>
<dbReference type="InterPro" id="IPR000523">
    <property type="entry name" value="Mg_chelatse_chII-like_cat_dom"/>
</dbReference>
<evidence type="ECO:0000259" key="1">
    <source>
        <dbReference type="Pfam" id="PF01078"/>
    </source>
</evidence>
<dbReference type="SUPFAM" id="SSF54211">
    <property type="entry name" value="Ribosomal protein S5 domain 2-like"/>
    <property type="match status" value="1"/>
</dbReference>
<evidence type="ECO:0000259" key="2">
    <source>
        <dbReference type="Pfam" id="PF13335"/>
    </source>
</evidence>
<dbReference type="Pfam" id="PF01078">
    <property type="entry name" value="Mg_chelatase"/>
    <property type="match status" value="1"/>
</dbReference>
<dbReference type="PANTHER" id="PTHR32039">
    <property type="entry name" value="MAGNESIUM-CHELATASE SUBUNIT CHLI"/>
    <property type="match status" value="1"/>
</dbReference>
<dbReference type="InterPro" id="IPR045006">
    <property type="entry name" value="CHLI-like"/>
</dbReference>
<gene>
    <name evidence="3" type="ORF">AXK12_01790</name>
</gene>
<accession>A0A139SS68</accession>
<keyword evidence="4" id="KW-1185">Reference proteome</keyword>
<dbReference type="InterPro" id="IPR020568">
    <property type="entry name" value="Ribosomal_Su5_D2-typ_SF"/>
</dbReference>
<dbReference type="GO" id="GO:0005524">
    <property type="term" value="F:ATP binding"/>
    <property type="evidence" value="ECO:0007669"/>
    <property type="project" value="InterPro"/>
</dbReference>
<dbReference type="EMBL" id="LSZP01000008">
    <property type="protein sequence ID" value="KXU37439.1"/>
    <property type="molecule type" value="Genomic_DNA"/>
</dbReference>
<dbReference type="STRING" id="1548208.AXK12_01790"/>
<dbReference type="NCBIfam" id="TIGR00368">
    <property type="entry name" value="YifB family Mg chelatase-like AAA ATPase"/>
    <property type="match status" value="1"/>
</dbReference>
<evidence type="ECO:0000313" key="4">
    <source>
        <dbReference type="Proteomes" id="UP000071392"/>
    </source>
</evidence>
<dbReference type="OrthoDB" id="9813147at2"/>
<proteinExistence type="predicted"/>